<keyword evidence="3" id="KW-1185">Reference proteome</keyword>
<dbReference type="InterPro" id="IPR011047">
    <property type="entry name" value="Quinoprotein_ADH-like_sf"/>
</dbReference>
<evidence type="ECO:0000256" key="1">
    <source>
        <dbReference type="SAM" id="MobiDB-lite"/>
    </source>
</evidence>
<evidence type="ECO:0000313" key="3">
    <source>
        <dbReference type="Proteomes" id="UP000830158"/>
    </source>
</evidence>
<feature type="region of interest" description="Disordered" evidence="1">
    <location>
        <begin position="21"/>
        <end position="42"/>
    </location>
</feature>
<sequence>MTGVLAAACAVVVLAGCGSDGGHPAAPPPSTSAAPAAPREPVPAAFDSARGWSISEDQDVELARPTGAPRAGLLLVLASGPDGVHVVAHDAVTGAIRWRSAPVPELDSGRLGSTVFVTTDGDREYAVLATTGAGEDNGVDKPARSTRLYVYGTDSSGSVTPEREISLPVAVGDYWAQADGRVFLENGDGVTVVRVADGSMTSYPADGAELRPPKDCPHAIGSCADGMTVVGMTANGPLVQGFQAFWVPGGWISDDVVPSGASPNEGFRNVEIVASPDGEAILAGWPTEDPTEWLWALHDAATGHVRGSVRCDLRGAHGPSGLTPLVSDRFVLAGFAAFDLRTGQGQCFAETAGRRAIELTAVGEDGTAYGTAGSDDTPVSVSLLTGQATPLPGGTEIPDGIAAGAAYLGTATNGGESILVYPPA</sequence>
<organism evidence="2 3">
    <name type="scientific">Amycolatopsis thermalba</name>
    <dbReference type="NCBI Taxonomy" id="944492"/>
    <lineage>
        <taxon>Bacteria</taxon>
        <taxon>Bacillati</taxon>
        <taxon>Actinomycetota</taxon>
        <taxon>Actinomycetes</taxon>
        <taxon>Pseudonocardiales</taxon>
        <taxon>Pseudonocardiaceae</taxon>
        <taxon>Amycolatopsis</taxon>
    </lineage>
</organism>
<proteinExistence type="predicted"/>
<name>A0ABY4NTH9_9PSEU</name>
<dbReference type="RefSeq" id="WP_249465009.1">
    <property type="nucleotide sequence ID" value="NZ_CP091196.1"/>
</dbReference>
<dbReference type="Proteomes" id="UP000830158">
    <property type="component" value="Chromosome"/>
</dbReference>
<evidence type="ECO:0000313" key="2">
    <source>
        <dbReference type="EMBL" id="UQS23394.1"/>
    </source>
</evidence>
<feature type="compositionally biased region" description="Low complexity" evidence="1">
    <location>
        <begin position="31"/>
        <end position="42"/>
    </location>
</feature>
<gene>
    <name evidence="2" type="ORF">L1857_11460</name>
</gene>
<reference evidence="2" key="1">
    <citation type="submission" date="2022-01" db="EMBL/GenBank/DDBJ databases">
        <title>PSI-footprinting approach for the identification of protein synthesis inhibitor producers.</title>
        <authorList>
            <person name="Handel F."/>
            <person name="Kulik A."/>
            <person name="Wex K.W."/>
            <person name="Berscheid A."/>
            <person name="Saur J.S."/>
            <person name="Winkler A."/>
            <person name="Wibberg D."/>
            <person name="Kalinowski J."/>
            <person name="Broetz-Oesterhelt H."/>
            <person name="Mast Y."/>
        </authorList>
    </citation>
    <scope>NUCLEOTIDE SEQUENCE</scope>
    <source>
        <strain evidence="2">KNN 49.3e</strain>
    </source>
</reference>
<dbReference type="EMBL" id="CP091196">
    <property type="protein sequence ID" value="UQS23394.1"/>
    <property type="molecule type" value="Genomic_DNA"/>
</dbReference>
<accession>A0ABY4NTH9</accession>
<dbReference type="SUPFAM" id="SSF50998">
    <property type="entry name" value="Quinoprotein alcohol dehydrogenase-like"/>
    <property type="match status" value="1"/>
</dbReference>
<protein>
    <submittedName>
        <fullName evidence="2">Uncharacterized protein</fullName>
    </submittedName>
</protein>